<dbReference type="AlphaFoldDB" id="L7L8Y6"/>
<dbReference type="Proteomes" id="UP000053405">
    <property type="component" value="Unassembled WGS sequence"/>
</dbReference>
<comment type="caution">
    <text evidence="3">The sequence shown here is derived from an EMBL/GenBank/DDBJ whole genome shotgun (WGS) entry which is preliminary data.</text>
</comment>
<evidence type="ECO:0000259" key="2">
    <source>
        <dbReference type="PROSITE" id="PS50110"/>
    </source>
</evidence>
<accession>L7L8Y6</accession>
<dbReference type="InterPro" id="IPR011006">
    <property type="entry name" value="CheY-like_superfamily"/>
</dbReference>
<proteinExistence type="predicted"/>
<organism evidence="3 4">
    <name type="scientific">Gordonia hirsuta DSM 44140 = NBRC 16056</name>
    <dbReference type="NCBI Taxonomy" id="1121927"/>
    <lineage>
        <taxon>Bacteria</taxon>
        <taxon>Bacillati</taxon>
        <taxon>Actinomycetota</taxon>
        <taxon>Actinomycetes</taxon>
        <taxon>Mycobacteriales</taxon>
        <taxon>Gordoniaceae</taxon>
        <taxon>Gordonia</taxon>
    </lineage>
</organism>
<keyword evidence="1" id="KW-0597">Phosphoprotein</keyword>
<feature type="modified residue" description="4-aspartylphosphate" evidence="1">
    <location>
        <position position="61"/>
    </location>
</feature>
<name>L7L8Y6_9ACTN</name>
<dbReference type="RefSeq" id="WP_005940062.1">
    <property type="nucleotide sequence ID" value="NZ_ATVK01000050.1"/>
</dbReference>
<gene>
    <name evidence="3" type="ORF">GOHSU_22_00700</name>
</gene>
<dbReference type="InterPro" id="IPR001789">
    <property type="entry name" value="Sig_transdc_resp-reg_receiver"/>
</dbReference>
<dbReference type="EMBL" id="BANT01000022">
    <property type="protein sequence ID" value="GAC57610.1"/>
    <property type="molecule type" value="Genomic_DNA"/>
</dbReference>
<dbReference type="STRING" id="1121927.GOHSU_22_00700"/>
<evidence type="ECO:0000256" key="1">
    <source>
        <dbReference type="PROSITE-ProRule" id="PRU00169"/>
    </source>
</evidence>
<dbReference type="PROSITE" id="PS50110">
    <property type="entry name" value="RESPONSE_REGULATORY"/>
    <property type="match status" value="1"/>
</dbReference>
<evidence type="ECO:0000313" key="3">
    <source>
        <dbReference type="EMBL" id="GAC57610.1"/>
    </source>
</evidence>
<dbReference type="Gene3D" id="3.40.50.2300">
    <property type="match status" value="1"/>
</dbReference>
<keyword evidence="4" id="KW-1185">Reference proteome</keyword>
<dbReference type="OrthoDB" id="3395459at2"/>
<feature type="domain" description="Response regulatory" evidence="2">
    <location>
        <begin position="6"/>
        <end position="125"/>
    </location>
</feature>
<evidence type="ECO:0000313" key="4">
    <source>
        <dbReference type="Proteomes" id="UP000053405"/>
    </source>
</evidence>
<dbReference type="GO" id="GO:0000160">
    <property type="term" value="P:phosphorelay signal transduction system"/>
    <property type="evidence" value="ECO:0007669"/>
    <property type="project" value="InterPro"/>
</dbReference>
<protein>
    <recommendedName>
        <fullName evidence="2">Response regulatory domain-containing protein</fullName>
    </recommendedName>
</protein>
<dbReference type="SUPFAM" id="SSF52172">
    <property type="entry name" value="CheY-like"/>
    <property type="match status" value="1"/>
</dbReference>
<sequence length="132" mass="14086">MSVVVRVLVYSDNADTRGQVLVALGTRLRPDLPELEFVQAATAAAAIAEIETGRIDLAVLDGEAAPVGGMGLAKQLRDEVNPCPPLVVLIAREADRWLADWSRAQAAVRLPVDPIELGRVVTDLLRGLATPQ</sequence>
<reference evidence="3 4" key="1">
    <citation type="submission" date="2012-12" db="EMBL/GenBank/DDBJ databases">
        <title>Whole genome shotgun sequence of Gordonia hirsuta NBRC 16056.</title>
        <authorList>
            <person name="Isaki-Nakamura S."/>
            <person name="Hosoyama A."/>
            <person name="Tsuchikane K."/>
            <person name="Katsumata H."/>
            <person name="Baba S."/>
            <person name="Yamazaki S."/>
            <person name="Fujita N."/>
        </authorList>
    </citation>
    <scope>NUCLEOTIDE SEQUENCE [LARGE SCALE GENOMIC DNA]</scope>
    <source>
        <strain evidence="3 4">NBRC 16056</strain>
    </source>
</reference>
<dbReference type="eggNOG" id="COG0784">
    <property type="taxonomic scope" value="Bacteria"/>
</dbReference>